<gene>
    <name evidence="1" type="ORF">FNA46_17095</name>
</gene>
<evidence type="ECO:0008006" key="3">
    <source>
        <dbReference type="Google" id="ProtNLM"/>
    </source>
</evidence>
<name>A0A549T4S4_9HYPH</name>
<reference evidence="1 2" key="1">
    <citation type="submission" date="2019-07" db="EMBL/GenBank/DDBJ databases">
        <title>Ln-dependent methylotrophs.</title>
        <authorList>
            <person name="Tani A."/>
        </authorList>
    </citation>
    <scope>NUCLEOTIDE SEQUENCE [LARGE SCALE GENOMIC DNA]</scope>
    <source>
        <strain evidence="1 2">SM12</strain>
    </source>
</reference>
<protein>
    <recommendedName>
        <fullName evidence="3">Matrixin family metalloprotease</fullName>
    </recommendedName>
</protein>
<sequence length="218" mass="23543">MSEFSATVAFRSAERWLRDKRFPEGIDAILSRSNGSPQHSNLKSFLPGRVKRWALDAGPIPVFLTNDRRAEAAVALIDKVLERPVFNLVRGPGRAVIPRAGLVVSLGTAAGNPAEPHEICIGNVSGLGDETGWDDDTVDEQGRFRRPLCVRIDSPAGHRATFDQVVHEFGHALGLGDHFPGFGKPQGAPAVDDAFWAALVRLYQLSPGDEYADASPPA</sequence>
<dbReference type="RefSeq" id="WP_143126422.1">
    <property type="nucleotide sequence ID" value="NZ_VJMG01000048.1"/>
</dbReference>
<dbReference type="AlphaFoldDB" id="A0A549T4S4"/>
<organism evidence="1 2">
    <name type="scientific">Rhizobium straminoryzae</name>
    <dbReference type="NCBI Taxonomy" id="1387186"/>
    <lineage>
        <taxon>Bacteria</taxon>
        <taxon>Pseudomonadati</taxon>
        <taxon>Pseudomonadota</taxon>
        <taxon>Alphaproteobacteria</taxon>
        <taxon>Hyphomicrobiales</taxon>
        <taxon>Rhizobiaceae</taxon>
        <taxon>Rhizobium/Agrobacterium group</taxon>
        <taxon>Rhizobium</taxon>
    </lineage>
</organism>
<keyword evidence="2" id="KW-1185">Reference proteome</keyword>
<comment type="caution">
    <text evidence="1">The sequence shown here is derived from an EMBL/GenBank/DDBJ whole genome shotgun (WGS) entry which is preliminary data.</text>
</comment>
<evidence type="ECO:0000313" key="2">
    <source>
        <dbReference type="Proteomes" id="UP000316801"/>
    </source>
</evidence>
<dbReference type="EMBL" id="VJMG01000048">
    <property type="protein sequence ID" value="TRL36883.1"/>
    <property type="molecule type" value="Genomic_DNA"/>
</dbReference>
<accession>A0A549T4S4</accession>
<evidence type="ECO:0000313" key="1">
    <source>
        <dbReference type="EMBL" id="TRL36883.1"/>
    </source>
</evidence>
<dbReference type="Proteomes" id="UP000316801">
    <property type="component" value="Unassembled WGS sequence"/>
</dbReference>
<proteinExistence type="predicted"/>